<feature type="transmembrane region" description="Helical" evidence="1">
    <location>
        <begin position="178"/>
        <end position="198"/>
    </location>
</feature>
<accession>A3MXF3</accession>
<dbReference type="EMBL" id="CP000561">
    <property type="protein sequence ID" value="ABO09320.1"/>
    <property type="molecule type" value="Genomic_DNA"/>
</dbReference>
<organism evidence="2 3">
    <name type="scientific">Pyrobaculum calidifontis (strain DSM 21063 / JCM 11548 / VA1)</name>
    <dbReference type="NCBI Taxonomy" id="410359"/>
    <lineage>
        <taxon>Archaea</taxon>
        <taxon>Thermoproteota</taxon>
        <taxon>Thermoprotei</taxon>
        <taxon>Thermoproteales</taxon>
        <taxon>Thermoproteaceae</taxon>
        <taxon>Pyrobaculum</taxon>
    </lineage>
</organism>
<feature type="transmembrane region" description="Helical" evidence="1">
    <location>
        <begin position="154"/>
        <end position="172"/>
    </location>
</feature>
<evidence type="ECO:0000256" key="1">
    <source>
        <dbReference type="SAM" id="Phobius"/>
    </source>
</evidence>
<keyword evidence="3" id="KW-1185">Reference proteome</keyword>
<dbReference type="RefSeq" id="WP_011850578.1">
    <property type="nucleotide sequence ID" value="NC_009073.1"/>
</dbReference>
<sequence length="242" mass="26647">MLFFLLFSEFLLNRTLNRFWIFVPQNQFTHALFLAIQWGGYIAMIALYVLAFAYLGLWGSLPLALVALVVTALDLSAAYIGVGLRLMPILPLVYALFFRSRAGYVVAAYYLAQGVVNLYAPQLLWVTPYLEWAWAFMPLVGVFISGIRHGAWKLASAAALATAAAVAASPYYMGMILVFGMGLTQPWLLPVAVFLSLLQRERLFMYSLLVGPQAQLSVHYLTLATAIGYVARGKFKGGAVGS</sequence>
<dbReference type="GeneID" id="4908512"/>
<dbReference type="eggNOG" id="arCOG06093">
    <property type="taxonomic scope" value="Archaea"/>
</dbReference>
<dbReference type="KEGG" id="pcl:Pcal_1904"/>
<keyword evidence="1" id="KW-0812">Transmembrane</keyword>
<reference evidence="2" key="1">
    <citation type="submission" date="2007-02" db="EMBL/GenBank/DDBJ databases">
        <title>Complete sequence of Pyrobaculum calidifontis JCM 11548.</title>
        <authorList>
            <consortium name="US DOE Joint Genome Institute"/>
            <person name="Copeland A."/>
            <person name="Lucas S."/>
            <person name="Lapidus A."/>
            <person name="Barry K."/>
            <person name="Glavina del Rio T."/>
            <person name="Dalin E."/>
            <person name="Tice H."/>
            <person name="Pitluck S."/>
            <person name="Chain P."/>
            <person name="Malfatti S."/>
            <person name="Shin M."/>
            <person name="Vergez L."/>
            <person name="Schmutz J."/>
            <person name="Larimer F."/>
            <person name="Land M."/>
            <person name="Hauser L."/>
            <person name="Kyrpides N."/>
            <person name="Mikhailova N."/>
            <person name="Cozen A.E."/>
            <person name="Fitz-Gibbon S.T."/>
            <person name="House C.H."/>
            <person name="Saltikov C."/>
            <person name="Lowe T.M."/>
            <person name="Richardson P."/>
        </authorList>
    </citation>
    <scope>NUCLEOTIDE SEQUENCE [LARGE SCALE GENOMIC DNA]</scope>
    <source>
        <strain evidence="2">JCM 11548</strain>
    </source>
</reference>
<dbReference type="Proteomes" id="UP000001431">
    <property type="component" value="Chromosome"/>
</dbReference>
<dbReference type="OrthoDB" id="29179at2157"/>
<dbReference type="HOGENOM" id="CLU_1202660_0_0_2"/>
<keyword evidence="1" id="KW-0472">Membrane</keyword>
<feature type="transmembrane region" description="Helical" evidence="1">
    <location>
        <begin position="132"/>
        <end position="147"/>
    </location>
</feature>
<gene>
    <name evidence="2" type="ordered locus">Pcal_1904</name>
</gene>
<evidence type="ECO:0000313" key="2">
    <source>
        <dbReference type="EMBL" id="ABO09320.1"/>
    </source>
</evidence>
<protein>
    <submittedName>
        <fullName evidence="2">Uncharacterized protein</fullName>
    </submittedName>
</protein>
<name>A3MXF3_PYRCJ</name>
<evidence type="ECO:0000313" key="3">
    <source>
        <dbReference type="Proteomes" id="UP000001431"/>
    </source>
</evidence>
<keyword evidence="1" id="KW-1133">Transmembrane helix</keyword>
<dbReference type="STRING" id="410359.Pcal_1904"/>
<dbReference type="AlphaFoldDB" id="A3MXF3"/>
<proteinExistence type="predicted"/>
<feature type="transmembrane region" description="Helical" evidence="1">
    <location>
        <begin position="31"/>
        <end position="55"/>
    </location>
</feature>